<keyword evidence="1" id="KW-0812">Transmembrane</keyword>
<dbReference type="EMBL" id="VJNC01000013">
    <property type="protein sequence ID" value="TSE20334.1"/>
    <property type="molecule type" value="Genomic_DNA"/>
</dbReference>
<evidence type="ECO:0000313" key="3">
    <source>
        <dbReference type="EMBL" id="TSE20334.1"/>
    </source>
</evidence>
<evidence type="ECO:0000313" key="5">
    <source>
        <dbReference type="Proteomes" id="UP000315577"/>
    </source>
</evidence>
<keyword evidence="1" id="KW-1133">Transmembrane helix</keyword>
<gene>
    <name evidence="2" type="ORF">EDC36_104164</name>
    <name evidence="3" type="ORF">Tigna_01965</name>
</gene>
<protein>
    <submittedName>
        <fullName evidence="2">LydA family holin superfamily III</fullName>
    </submittedName>
    <submittedName>
        <fullName evidence="3">LydA holin phage, holin superfamily III</fullName>
    </submittedName>
</protein>
<reference evidence="3 5" key="2">
    <citation type="submission" date="2019-07" db="EMBL/GenBank/DDBJ databases">
        <title>Tepidimonas ignava SPS-1037 draft genome.</title>
        <authorList>
            <person name="Da Costa M.S."/>
            <person name="Froufe H.J.C."/>
            <person name="Egas C."/>
            <person name="Albuquerque L."/>
        </authorList>
    </citation>
    <scope>NUCLEOTIDE SEQUENCE [LARGE SCALE GENOMIC DNA]</scope>
    <source>
        <strain evidence="3 5">SPS-1037</strain>
    </source>
</reference>
<sequence length="112" mass="12263">MHDKDPTAYGLITYLWVTGLAAWGGLVSFYRRVKAGESSFANLFELIGELATSAFAGLITFWLCEAAQFKPLITAALVGISGHMGSRAIFQLERWAQARFGHRDHEGDGKNG</sequence>
<comment type="caution">
    <text evidence="2">The sequence shown here is derived from an EMBL/GenBank/DDBJ whole genome shotgun (WGS) entry which is preliminary data.</text>
</comment>
<dbReference type="RefSeq" id="WP_132962058.1">
    <property type="nucleotide sequence ID" value="NZ_SMAH01000004.1"/>
</dbReference>
<proteinExistence type="predicted"/>
<evidence type="ECO:0000256" key="1">
    <source>
        <dbReference type="SAM" id="Phobius"/>
    </source>
</evidence>
<evidence type="ECO:0000313" key="4">
    <source>
        <dbReference type="Proteomes" id="UP000295536"/>
    </source>
</evidence>
<dbReference type="EMBL" id="SMAH01000004">
    <property type="protein sequence ID" value="TCS98740.1"/>
    <property type="molecule type" value="Genomic_DNA"/>
</dbReference>
<dbReference type="OrthoDB" id="6555944at2"/>
<dbReference type="Proteomes" id="UP000295536">
    <property type="component" value="Unassembled WGS sequence"/>
</dbReference>
<dbReference type="Proteomes" id="UP000315577">
    <property type="component" value="Unassembled WGS sequence"/>
</dbReference>
<feature type="transmembrane region" description="Helical" evidence="1">
    <location>
        <begin position="42"/>
        <end position="63"/>
    </location>
</feature>
<evidence type="ECO:0000313" key="2">
    <source>
        <dbReference type="EMBL" id="TCS98740.1"/>
    </source>
</evidence>
<keyword evidence="5" id="KW-1185">Reference proteome</keyword>
<dbReference type="Pfam" id="PF16083">
    <property type="entry name" value="Phage_holin_3_3"/>
    <property type="match status" value="1"/>
</dbReference>
<dbReference type="InterPro" id="IPR032126">
    <property type="entry name" value="LydA_holin"/>
</dbReference>
<feature type="transmembrane region" description="Helical" evidence="1">
    <location>
        <begin position="12"/>
        <end position="30"/>
    </location>
</feature>
<keyword evidence="1" id="KW-0472">Membrane</keyword>
<name>A0A4R3LGQ9_9BURK</name>
<dbReference type="AlphaFoldDB" id="A0A4R3LGQ9"/>
<organism evidence="2 4">
    <name type="scientific">Tepidimonas ignava</name>
    <dbReference type="NCBI Taxonomy" id="114249"/>
    <lineage>
        <taxon>Bacteria</taxon>
        <taxon>Pseudomonadati</taxon>
        <taxon>Pseudomonadota</taxon>
        <taxon>Betaproteobacteria</taxon>
        <taxon>Burkholderiales</taxon>
        <taxon>Tepidimonas</taxon>
    </lineage>
</organism>
<accession>A0A4R3LGQ9</accession>
<feature type="transmembrane region" description="Helical" evidence="1">
    <location>
        <begin position="69"/>
        <end position="90"/>
    </location>
</feature>
<reference evidence="2 4" key="1">
    <citation type="submission" date="2019-03" db="EMBL/GenBank/DDBJ databases">
        <title>Genomic Encyclopedia of Type Strains, Phase IV (KMG-IV): sequencing the most valuable type-strain genomes for metagenomic binning, comparative biology and taxonomic classification.</title>
        <authorList>
            <person name="Goeker M."/>
        </authorList>
    </citation>
    <scope>NUCLEOTIDE SEQUENCE [LARGE SCALE GENOMIC DNA]</scope>
    <source>
        <strain evidence="2 4">DSM 12034</strain>
    </source>
</reference>